<organism evidence="2 3">
    <name type="scientific">Paraburkholderia ferrariae</name>
    <dbReference type="NCBI Taxonomy" id="386056"/>
    <lineage>
        <taxon>Bacteria</taxon>
        <taxon>Pseudomonadati</taxon>
        <taxon>Pseudomonadota</taxon>
        <taxon>Betaproteobacteria</taxon>
        <taxon>Burkholderiales</taxon>
        <taxon>Burkholderiaceae</taxon>
        <taxon>Paraburkholderia</taxon>
    </lineage>
</organism>
<feature type="transmembrane region" description="Helical" evidence="1">
    <location>
        <begin position="6"/>
        <end position="27"/>
    </location>
</feature>
<proteinExistence type="predicted"/>
<dbReference type="EMBL" id="JAYMRV010000002">
    <property type="protein sequence ID" value="MEM5420650.1"/>
    <property type="molecule type" value="Genomic_DNA"/>
</dbReference>
<comment type="caution">
    <text evidence="2">The sequence shown here is derived from an EMBL/GenBank/DDBJ whole genome shotgun (WGS) entry which is preliminary data.</text>
</comment>
<reference evidence="2 3" key="1">
    <citation type="submission" date="2024-01" db="EMBL/GenBank/DDBJ databases">
        <title>The diversity of rhizobia nodulating Mimosa spp. in eleven states of Brazil covering several biomes is determined by host plant, location, and edaphic factors.</title>
        <authorList>
            <person name="Rouws L."/>
            <person name="Barauna A."/>
            <person name="Beukes C."/>
            <person name="De Faria S.M."/>
            <person name="Gross E."/>
            <person name="Dos Reis Junior F.B."/>
            <person name="Simon M."/>
            <person name="Maluk M."/>
            <person name="Odee D.W."/>
            <person name="Kenicer G."/>
            <person name="Young J.P.W."/>
            <person name="Reis V.M."/>
            <person name="Zilli J."/>
            <person name="James E.K."/>
        </authorList>
    </citation>
    <scope>NUCLEOTIDE SEQUENCE [LARGE SCALE GENOMIC DNA]</scope>
    <source>
        <strain evidence="2 3">JPY167</strain>
    </source>
</reference>
<protein>
    <recommendedName>
        <fullName evidence="4">Secreted protein</fullName>
    </recommendedName>
</protein>
<keyword evidence="1" id="KW-0472">Membrane</keyword>
<evidence type="ECO:0008006" key="4">
    <source>
        <dbReference type="Google" id="ProtNLM"/>
    </source>
</evidence>
<dbReference type="Proteomes" id="UP001489897">
    <property type="component" value="Unassembled WGS sequence"/>
</dbReference>
<accession>A0ABU9RKT5</accession>
<name>A0ABU9RKT5_9BURK</name>
<keyword evidence="1" id="KW-1133">Transmembrane helix</keyword>
<evidence type="ECO:0000313" key="3">
    <source>
        <dbReference type="Proteomes" id="UP001489897"/>
    </source>
</evidence>
<keyword evidence="3" id="KW-1185">Reference proteome</keyword>
<gene>
    <name evidence="2" type="ORF">VSR73_06190</name>
</gene>
<evidence type="ECO:0000313" key="2">
    <source>
        <dbReference type="EMBL" id="MEM5420650.1"/>
    </source>
</evidence>
<sequence length="82" mass="9209">MDPTWLGMAAGTIVLAIAAAGVTAHYLRERRRADFLRNFDHHAWWQRTHGAACASGGFDTGRWAVQTKTWRKQRTGNQASIK</sequence>
<evidence type="ECO:0000256" key="1">
    <source>
        <dbReference type="SAM" id="Phobius"/>
    </source>
</evidence>
<keyword evidence="1" id="KW-0812">Transmembrane</keyword>
<dbReference type="RefSeq" id="WP_141710858.1">
    <property type="nucleotide sequence ID" value="NZ_JAYMRV010000002.1"/>
</dbReference>